<dbReference type="InterPro" id="IPR051288">
    <property type="entry name" value="Serum_paraoxonase/arylesterase"/>
</dbReference>
<comment type="cofactor">
    <cofactor evidence="6 8">
        <name>Ca(2+)</name>
        <dbReference type="ChEBI" id="CHEBI:29108"/>
    </cofactor>
    <text evidence="6 8">Binds 2 calcium ions per subunit.</text>
</comment>
<dbReference type="Pfam" id="PF01731">
    <property type="entry name" value="Arylesterase"/>
    <property type="match status" value="1"/>
</dbReference>
<dbReference type="GO" id="GO:0046872">
    <property type="term" value="F:metal ion binding"/>
    <property type="evidence" value="ECO:0007669"/>
    <property type="project" value="UniProtKB-KW"/>
</dbReference>
<proteinExistence type="inferred from homology"/>
<feature type="binding site" evidence="6">
    <location>
        <position position="175"/>
    </location>
    <ligand>
        <name>Ca(2+)</name>
        <dbReference type="ChEBI" id="CHEBI:29108"/>
        <label>1</label>
        <note>catalytic</note>
    </ligand>
</feature>
<evidence type="ECO:0000256" key="1">
    <source>
        <dbReference type="ARBA" id="ARBA00008595"/>
    </source>
</evidence>
<feature type="binding site" evidence="6">
    <location>
        <position position="275"/>
    </location>
    <ligand>
        <name>Ca(2+)</name>
        <dbReference type="ChEBI" id="CHEBI:29108"/>
        <label>1</label>
        <note>catalytic</note>
    </ligand>
</feature>
<organism evidence="9 10">
    <name type="scientific">Lymnaea stagnalis</name>
    <name type="common">Great pond snail</name>
    <name type="synonym">Helix stagnalis</name>
    <dbReference type="NCBI Taxonomy" id="6523"/>
    <lineage>
        <taxon>Eukaryota</taxon>
        <taxon>Metazoa</taxon>
        <taxon>Spiralia</taxon>
        <taxon>Lophotrochozoa</taxon>
        <taxon>Mollusca</taxon>
        <taxon>Gastropoda</taxon>
        <taxon>Heterobranchia</taxon>
        <taxon>Euthyneura</taxon>
        <taxon>Panpulmonata</taxon>
        <taxon>Hygrophila</taxon>
        <taxon>Lymnaeoidea</taxon>
        <taxon>Lymnaeidae</taxon>
        <taxon>Lymnaea</taxon>
    </lineage>
</organism>
<dbReference type="PANTHER" id="PTHR11799">
    <property type="entry name" value="PARAOXONASE"/>
    <property type="match status" value="1"/>
</dbReference>
<dbReference type="EC" id="3.1.1.2" evidence="8"/>
<feature type="binding site" evidence="6">
    <location>
        <position position="121"/>
    </location>
    <ligand>
        <name>Ca(2+)</name>
        <dbReference type="ChEBI" id="CHEBI:29108"/>
        <label>1</label>
        <note>catalytic</note>
    </ligand>
</feature>
<evidence type="ECO:0000256" key="3">
    <source>
        <dbReference type="ARBA" id="ARBA00023157"/>
    </source>
</evidence>
<feature type="binding site" evidence="6">
    <location>
        <position position="230"/>
    </location>
    <ligand>
        <name>Ca(2+)</name>
        <dbReference type="ChEBI" id="CHEBI:29108"/>
        <label>1</label>
        <note>catalytic</note>
    </ligand>
</feature>
<reference evidence="9 10" key="1">
    <citation type="submission" date="2024-04" db="EMBL/GenBank/DDBJ databases">
        <authorList>
            <consortium name="Genoscope - CEA"/>
            <person name="William W."/>
        </authorList>
    </citation>
    <scope>NUCLEOTIDE SEQUENCE [LARGE SCALE GENOMIC DNA]</scope>
</reference>
<keyword evidence="10" id="KW-1185">Reference proteome</keyword>
<accession>A0AAV2H8C9</accession>
<feature type="disulfide bond" description="In form B" evidence="7">
    <location>
        <begin position="39"/>
        <end position="363"/>
    </location>
</feature>
<gene>
    <name evidence="9" type="ORF">GSLYS_00003558001</name>
</gene>
<comment type="caution">
    <text evidence="9">The sequence shown here is derived from an EMBL/GenBank/DDBJ whole genome shotgun (WGS) entry which is preliminary data.</text>
</comment>
<evidence type="ECO:0000313" key="9">
    <source>
        <dbReference type="EMBL" id="CAL1529403.1"/>
    </source>
</evidence>
<feature type="active site" description="Proton acceptor" evidence="5">
    <location>
        <position position="119"/>
    </location>
</feature>
<evidence type="ECO:0000256" key="8">
    <source>
        <dbReference type="RuleBase" id="RU368025"/>
    </source>
</evidence>
<protein>
    <recommendedName>
        <fullName evidence="8">Paraoxonase</fullName>
        <ecNumber evidence="8">3.1.1.2</ecNumber>
    </recommendedName>
</protein>
<dbReference type="PANTHER" id="PTHR11799:SF12">
    <property type="entry name" value="PARAOXONASE-RELATED"/>
    <property type="match status" value="1"/>
</dbReference>
<evidence type="ECO:0000256" key="4">
    <source>
        <dbReference type="ARBA" id="ARBA00023180"/>
    </source>
</evidence>
<keyword evidence="6 8" id="KW-0106">Calcium</keyword>
<feature type="binding site" evidence="6">
    <location>
        <position position="276"/>
    </location>
    <ligand>
        <name>Ca(2+)</name>
        <dbReference type="ChEBI" id="CHEBI:29108"/>
        <label>1</label>
        <note>catalytic</note>
    </ligand>
</feature>
<evidence type="ECO:0000313" key="10">
    <source>
        <dbReference type="Proteomes" id="UP001497497"/>
    </source>
</evidence>
<evidence type="ECO:0000256" key="6">
    <source>
        <dbReference type="PIRSR" id="PIRSR602640-2"/>
    </source>
</evidence>
<feature type="binding site" evidence="6">
    <location>
        <position position="51"/>
    </location>
    <ligand>
        <name>Ca(2+)</name>
        <dbReference type="ChEBI" id="CHEBI:29108"/>
        <label>1</label>
        <note>catalytic</note>
    </ligand>
</feature>
<dbReference type="InterPro" id="IPR011042">
    <property type="entry name" value="6-blade_b-propeller_TolB-like"/>
</dbReference>
<keyword evidence="4 8" id="KW-0325">Glycoprotein</keyword>
<feature type="binding site" evidence="6">
    <location>
        <position position="50"/>
    </location>
    <ligand>
        <name>Ca(2+)</name>
        <dbReference type="ChEBI" id="CHEBI:29108"/>
        <label>1</label>
        <note>catalytic</note>
    </ligand>
</feature>
<dbReference type="Proteomes" id="UP001497497">
    <property type="component" value="Unassembled WGS sequence"/>
</dbReference>
<keyword evidence="3 7" id="KW-1015">Disulfide bond</keyword>
<evidence type="ECO:0000256" key="5">
    <source>
        <dbReference type="PIRSR" id="PIRSR602640-1"/>
    </source>
</evidence>
<dbReference type="GO" id="GO:0004064">
    <property type="term" value="F:arylesterase activity"/>
    <property type="evidence" value="ECO:0007669"/>
    <property type="project" value="UniProtKB-UniRule"/>
</dbReference>
<evidence type="ECO:0000256" key="2">
    <source>
        <dbReference type="ARBA" id="ARBA00022801"/>
    </source>
</evidence>
<sequence>MILKALLVATLAISLYSLLDVVWRMGFHLHYHKHYPGKCSQVKGVEFGSEDLQVTSDGLAFITSGFSFQVSSQKFKEFLSANDVKGQIVLFDFNKPDLEVTKLKISPTKLFNPDTFRPHGISVLEDKVNGQHLVYVINHPDQEADRVEKFRYLPHNQELFHLKSFSSETFRGTNDLAVLEEDKFFISNYFYYTTSILTTLENLGILKFATVVYFNGTDYVESLTNLQGPNGVTLSRDGRYLYVNFPLRGYMQVYERTRDNQLDLVQTVPLFSAPDNSHLSTSGNGLFIGIHPITYQIIQHLDDPLSRAPSSVLYVPLADGKAVLDDITQLFYDHGDLITGSTIAAVYNNKLIIGSIIDKLVVCQLGDTTLFD</sequence>
<evidence type="ECO:0000256" key="7">
    <source>
        <dbReference type="PIRSR" id="PIRSR602640-3"/>
    </source>
</evidence>
<dbReference type="InterPro" id="IPR002640">
    <property type="entry name" value="Arylesterase"/>
</dbReference>
<dbReference type="AlphaFoldDB" id="A0AAV2H8C9"/>
<name>A0AAV2H8C9_LYMST</name>
<dbReference type="Gene3D" id="2.120.10.30">
    <property type="entry name" value="TolB, C-terminal domain"/>
    <property type="match status" value="1"/>
</dbReference>
<dbReference type="SUPFAM" id="SSF63829">
    <property type="entry name" value="Calcium-dependent phosphotriesterase"/>
    <property type="match status" value="1"/>
</dbReference>
<comment type="catalytic activity">
    <reaction evidence="8">
        <text>a phenyl acetate + H2O = a phenol + acetate + H(+)</text>
        <dbReference type="Rhea" id="RHEA:17309"/>
        <dbReference type="ChEBI" id="CHEBI:15377"/>
        <dbReference type="ChEBI" id="CHEBI:15378"/>
        <dbReference type="ChEBI" id="CHEBI:30089"/>
        <dbReference type="ChEBI" id="CHEBI:33853"/>
        <dbReference type="ChEBI" id="CHEBI:140310"/>
        <dbReference type="EC" id="3.1.1.2"/>
    </reaction>
</comment>
<keyword evidence="6 8" id="KW-0479">Metal-binding</keyword>
<dbReference type="EMBL" id="CAXITT010000048">
    <property type="protein sequence ID" value="CAL1529403.1"/>
    <property type="molecule type" value="Genomic_DNA"/>
</dbReference>
<comment type="similarity">
    <text evidence="1 8">Belongs to the paraoxonase family.</text>
</comment>
<keyword evidence="2 8" id="KW-0378">Hydrolase</keyword>
<dbReference type="PRINTS" id="PR01785">
    <property type="entry name" value="PARAOXONASE"/>
</dbReference>
<feature type="binding site" evidence="6">
    <location>
        <position position="174"/>
    </location>
    <ligand>
        <name>Ca(2+)</name>
        <dbReference type="ChEBI" id="CHEBI:29108"/>
        <label>1</label>
        <note>catalytic</note>
    </ligand>
</feature>